<evidence type="ECO:0000256" key="5">
    <source>
        <dbReference type="ARBA" id="ARBA00022692"/>
    </source>
</evidence>
<keyword evidence="7 8" id="KW-0472">Membrane</keyword>
<feature type="transmembrane region" description="Helical" evidence="8">
    <location>
        <begin position="314"/>
        <end position="336"/>
    </location>
</feature>
<keyword evidence="3" id="KW-0328">Glycosyltransferase</keyword>
<dbReference type="GO" id="GO:0016763">
    <property type="term" value="F:pentosyltransferase activity"/>
    <property type="evidence" value="ECO:0007669"/>
    <property type="project" value="TreeGrafter"/>
</dbReference>
<dbReference type="InterPro" id="IPR003342">
    <property type="entry name" value="ArnT-like_N"/>
</dbReference>
<feature type="transmembrane region" description="Helical" evidence="8">
    <location>
        <begin position="257"/>
        <end position="277"/>
    </location>
</feature>
<dbReference type="GO" id="GO:0000030">
    <property type="term" value="F:mannosyltransferase activity"/>
    <property type="evidence" value="ECO:0007669"/>
    <property type="project" value="InterPro"/>
</dbReference>
<gene>
    <name evidence="10" type="ORF">ENS64_01935</name>
</gene>
<sequence>MVQPPALPQETPPLPCPSTNWRERTRPWWWPALVALGTWLSVVVSIDPAGSYPHCPEGPGLTIDEIFNVQQGVYLIEALRTYHLGLLDPRVLREVFVEHHLPDHPPLGRLWLGLHHDIVQRFFPPHDPEGPFVVACARWGSATAFALTILLVGGMTSLWLSRWAGLMAALALALMPRAYGHAHLAALESCLGLTSTLTVLAVAHTWAGEAPPAGRTALWTGLCFGLALLTKIQAIFLPIPLAWWAWRRWKWRAARPLALWAGAGLVLFFLGWPWLWFAPAKHLGAYLAGTTERATLSVWYADTQYTDRTVPRSYALAVFFAVMPVKLLLLGSLGFLGRRPSWRRAGPAEAAPPKLPWTPRESLLFWELVFPLAVFSLPGVPIYDMERLWLPQVMPLCAVFVGRGAEIPLERLQTVWMFRRSRVQAVLLLLMMLQVRALVAIHPCYLSHYGMLVRGVSGAARGGWEVNYWGDAVTRSLLADVAARTPRGATVAVAPVLHQFQVEELWRQSPILRRQGIRLVPYDPEHHPTEFVLLFRRLADLPPDWRNLPRGVERLAEVQREGITLAALYRLPEAGSARTP</sequence>
<feature type="domain" description="ArnT-like N-terminal" evidence="9">
    <location>
        <begin position="137"/>
        <end position="279"/>
    </location>
</feature>
<name>A0A7C4LKP7_9PLAN</name>
<keyword evidence="2" id="KW-1003">Cell membrane</keyword>
<evidence type="ECO:0000259" key="9">
    <source>
        <dbReference type="Pfam" id="PF02366"/>
    </source>
</evidence>
<dbReference type="AlphaFoldDB" id="A0A7C4LKP7"/>
<keyword evidence="4 10" id="KW-0808">Transferase</keyword>
<dbReference type="PANTHER" id="PTHR33908">
    <property type="entry name" value="MANNOSYLTRANSFERASE YKCB-RELATED"/>
    <property type="match status" value="1"/>
</dbReference>
<organism evidence="10">
    <name type="scientific">Schlesneria paludicola</name>
    <dbReference type="NCBI Taxonomy" id="360056"/>
    <lineage>
        <taxon>Bacteria</taxon>
        <taxon>Pseudomonadati</taxon>
        <taxon>Planctomycetota</taxon>
        <taxon>Planctomycetia</taxon>
        <taxon>Planctomycetales</taxon>
        <taxon>Planctomycetaceae</taxon>
        <taxon>Schlesneria</taxon>
    </lineage>
</organism>
<evidence type="ECO:0000256" key="7">
    <source>
        <dbReference type="ARBA" id="ARBA00023136"/>
    </source>
</evidence>
<keyword evidence="5 8" id="KW-0812">Transmembrane</keyword>
<accession>A0A7C4LKP7</accession>
<evidence type="ECO:0000256" key="4">
    <source>
        <dbReference type="ARBA" id="ARBA00022679"/>
    </source>
</evidence>
<evidence type="ECO:0000256" key="2">
    <source>
        <dbReference type="ARBA" id="ARBA00022475"/>
    </source>
</evidence>
<proteinExistence type="predicted"/>
<evidence type="ECO:0000256" key="8">
    <source>
        <dbReference type="SAM" id="Phobius"/>
    </source>
</evidence>
<dbReference type="InterPro" id="IPR050297">
    <property type="entry name" value="LipidA_mod_glycosyltrf_83"/>
</dbReference>
<reference evidence="10" key="1">
    <citation type="journal article" date="2020" name="mSystems">
        <title>Genome- and Community-Level Interaction Insights into Carbon Utilization and Element Cycling Functions of Hydrothermarchaeota in Hydrothermal Sediment.</title>
        <authorList>
            <person name="Zhou Z."/>
            <person name="Liu Y."/>
            <person name="Xu W."/>
            <person name="Pan J."/>
            <person name="Luo Z.H."/>
            <person name="Li M."/>
        </authorList>
    </citation>
    <scope>NUCLEOTIDE SEQUENCE [LARGE SCALE GENOMIC DNA]</scope>
    <source>
        <strain evidence="10">SpSt-508</strain>
    </source>
</reference>
<protein>
    <submittedName>
        <fullName evidence="10">Phospholipid carrier-dependent glycosyltransferase</fullName>
    </submittedName>
</protein>
<feature type="transmembrane region" description="Helical" evidence="8">
    <location>
        <begin position="132"/>
        <end position="153"/>
    </location>
</feature>
<feature type="transmembrane region" description="Helical" evidence="8">
    <location>
        <begin position="186"/>
        <end position="207"/>
    </location>
</feature>
<dbReference type="GO" id="GO:0006493">
    <property type="term" value="P:protein O-linked glycosylation"/>
    <property type="evidence" value="ECO:0007669"/>
    <property type="project" value="InterPro"/>
</dbReference>
<comment type="caution">
    <text evidence="10">The sequence shown here is derived from an EMBL/GenBank/DDBJ whole genome shotgun (WGS) entry which is preliminary data.</text>
</comment>
<dbReference type="PANTHER" id="PTHR33908:SF11">
    <property type="entry name" value="MEMBRANE PROTEIN"/>
    <property type="match status" value="1"/>
</dbReference>
<evidence type="ECO:0000256" key="6">
    <source>
        <dbReference type="ARBA" id="ARBA00022989"/>
    </source>
</evidence>
<dbReference type="GO" id="GO:0005886">
    <property type="term" value="C:plasma membrane"/>
    <property type="evidence" value="ECO:0007669"/>
    <property type="project" value="UniProtKB-SubCell"/>
</dbReference>
<dbReference type="EMBL" id="DSVQ01000005">
    <property type="protein sequence ID" value="HGT38019.1"/>
    <property type="molecule type" value="Genomic_DNA"/>
</dbReference>
<feature type="transmembrane region" description="Helical" evidence="8">
    <location>
        <begin position="425"/>
        <end position="442"/>
    </location>
</feature>
<evidence type="ECO:0000256" key="1">
    <source>
        <dbReference type="ARBA" id="ARBA00004651"/>
    </source>
</evidence>
<dbReference type="Pfam" id="PF02366">
    <property type="entry name" value="PMT"/>
    <property type="match status" value="1"/>
</dbReference>
<evidence type="ECO:0000313" key="10">
    <source>
        <dbReference type="EMBL" id="HGT38019.1"/>
    </source>
</evidence>
<feature type="transmembrane region" description="Helical" evidence="8">
    <location>
        <begin position="219"/>
        <end position="245"/>
    </location>
</feature>
<evidence type="ECO:0000256" key="3">
    <source>
        <dbReference type="ARBA" id="ARBA00022676"/>
    </source>
</evidence>
<keyword evidence="6 8" id="KW-1133">Transmembrane helix</keyword>
<dbReference type="GO" id="GO:0009103">
    <property type="term" value="P:lipopolysaccharide biosynthetic process"/>
    <property type="evidence" value="ECO:0007669"/>
    <property type="project" value="UniProtKB-ARBA"/>
</dbReference>
<comment type="subcellular location">
    <subcellularLocation>
        <location evidence="1">Cell membrane</location>
        <topology evidence="1">Multi-pass membrane protein</topology>
    </subcellularLocation>
</comment>